<keyword evidence="2" id="KW-1185">Reference proteome</keyword>
<name>A0ABT7K8J6_9HYPH</name>
<sequence>MSFFIVFPPNYGVRPHPSSTPEPRVSTAGPIIRAAITPITATPKRNKQTIKFNVRNIYSISNEKRQHYFVVAPAELAIGGRQEKFQKKKAVKGDDRAYI</sequence>
<reference evidence="1" key="1">
    <citation type="submission" date="2023-06" db="EMBL/GenBank/DDBJ databases">
        <title>Phylogenetic Diversity of Rhizobium strains.</title>
        <authorList>
            <person name="Moura F.T."/>
            <person name="Helene L.C.F."/>
            <person name="Hungria M."/>
        </authorList>
    </citation>
    <scope>NUCLEOTIDE SEQUENCE</scope>
    <source>
        <strain evidence="1">CCGE524</strain>
    </source>
</reference>
<dbReference type="EMBL" id="JARFYN010000001">
    <property type="protein sequence ID" value="MDL2404330.1"/>
    <property type="molecule type" value="Genomic_DNA"/>
</dbReference>
<dbReference type="RefSeq" id="WP_285877277.1">
    <property type="nucleotide sequence ID" value="NZ_JARFYN010000001.1"/>
</dbReference>
<accession>A0ABT7K8J6</accession>
<organism evidence="1 2">
    <name type="scientific">Rhizobium calliandrae</name>
    <dbReference type="NCBI Taxonomy" id="1312182"/>
    <lineage>
        <taxon>Bacteria</taxon>
        <taxon>Pseudomonadati</taxon>
        <taxon>Pseudomonadota</taxon>
        <taxon>Alphaproteobacteria</taxon>
        <taxon>Hyphomicrobiales</taxon>
        <taxon>Rhizobiaceae</taxon>
        <taxon>Rhizobium/Agrobacterium group</taxon>
        <taxon>Rhizobium</taxon>
    </lineage>
</organism>
<proteinExistence type="predicted"/>
<dbReference type="Proteomes" id="UP001172630">
    <property type="component" value="Unassembled WGS sequence"/>
</dbReference>
<comment type="caution">
    <text evidence="1">The sequence shown here is derived from an EMBL/GenBank/DDBJ whole genome shotgun (WGS) entry which is preliminary data.</text>
</comment>
<protein>
    <submittedName>
        <fullName evidence="1">Uncharacterized protein</fullName>
    </submittedName>
</protein>
<evidence type="ECO:0000313" key="2">
    <source>
        <dbReference type="Proteomes" id="UP001172630"/>
    </source>
</evidence>
<evidence type="ECO:0000313" key="1">
    <source>
        <dbReference type="EMBL" id="MDL2404330.1"/>
    </source>
</evidence>
<gene>
    <name evidence="1" type="ORF">PY650_01385</name>
</gene>